<sequence length="54" mass="6664">MMFCIYKHIENNSLAVFFFAKFYTQKKSLTKRSEKNQQKINFPRRGHLHYISHR</sequence>
<dbReference type="WBParaSite" id="ALUE_0002209501-mRNA-1">
    <property type="protein sequence ID" value="ALUE_0002209501-mRNA-1"/>
    <property type="gene ID" value="ALUE_0002209501"/>
</dbReference>
<organism evidence="1 2">
    <name type="scientific">Ascaris lumbricoides</name>
    <name type="common">Giant roundworm</name>
    <dbReference type="NCBI Taxonomy" id="6252"/>
    <lineage>
        <taxon>Eukaryota</taxon>
        <taxon>Metazoa</taxon>
        <taxon>Ecdysozoa</taxon>
        <taxon>Nematoda</taxon>
        <taxon>Chromadorea</taxon>
        <taxon>Rhabditida</taxon>
        <taxon>Spirurina</taxon>
        <taxon>Ascaridomorpha</taxon>
        <taxon>Ascaridoidea</taxon>
        <taxon>Ascarididae</taxon>
        <taxon>Ascaris</taxon>
    </lineage>
</organism>
<keyword evidence="1" id="KW-1185">Reference proteome</keyword>
<protein>
    <submittedName>
        <fullName evidence="2">Uncharacterized protein</fullName>
    </submittedName>
</protein>
<evidence type="ECO:0000313" key="1">
    <source>
        <dbReference type="Proteomes" id="UP000036681"/>
    </source>
</evidence>
<dbReference type="Proteomes" id="UP000036681">
    <property type="component" value="Unplaced"/>
</dbReference>
<name>A0A0M3ITL7_ASCLU</name>
<evidence type="ECO:0000313" key="2">
    <source>
        <dbReference type="WBParaSite" id="ALUE_0002209501-mRNA-1"/>
    </source>
</evidence>
<proteinExistence type="predicted"/>
<reference evidence="2" key="1">
    <citation type="submission" date="2017-02" db="UniProtKB">
        <authorList>
            <consortium name="WormBaseParasite"/>
        </authorList>
    </citation>
    <scope>IDENTIFICATION</scope>
</reference>
<dbReference type="AlphaFoldDB" id="A0A0M3ITL7"/>
<accession>A0A0M3ITL7</accession>